<evidence type="ECO:0000313" key="1">
    <source>
        <dbReference type="EMBL" id="CAB4122660.1"/>
    </source>
</evidence>
<protein>
    <submittedName>
        <fullName evidence="1">Uncharacterized protein</fullName>
    </submittedName>
</protein>
<gene>
    <name evidence="1" type="ORF">UFOVP29_49</name>
</gene>
<accession>A0A6J5KRH1</accession>
<organism evidence="1">
    <name type="scientific">uncultured Caudovirales phage</name>
    <dbReference type="NCBI Taxonomy" id="2100421"/>
    <lineage>
        <taxon>Viruses</taxon>
        <taxon>Duplodnaviria</taxon>
        <taxon>Heunggongvirae</taxon>
        <taxon>Uroviricota</taxon>
        <taxon>Caudoviricetes</taxon>
        <taxon>Peduoviridae</taxon>
        <taxon>Maltschvirus</taxon>
        <taxon>Maltschvirus maltsch</taxon>
    </lineage>
</organism>
<sequence length="214" mass="25228">MDTYETIPYTYLIGWSKYNKWYYGVRYANGCNPTDLWVTYKTSSKYVKRFLLLYGDPDIIIIRKTFSNKDKARLWENRVLTRMKVTESDKWLNETNNLSISYEKGIEGSKKAADLIRGKHFTQDHKNKIRASLLGKGRPQSVRDKISKTRKDRCLGGHNKGTIHPPHVILLMRERALLRPKKECPWCQKVVDKMNYKKWHGDACKFNVITIYCE</sequence>
<dbReference type="EMBL" id="LR796167">
    <property type="protein sequence ID" value="CAB4122660.1"/>
    <property type="molecule type" value="Genomic_DNA"/>
</dbReference>
<proteinExistence type="predicted"/>
<name>A0A6J5KRH1_9CAUD</name>
<reference evidence="1" key="1">
    <citation type="submission" date="2020-04" db="EMBL/GenBank/DDBJ databases">
        <authorList>
            <person name="Chiriac C."/>
            <person name="Salcher M."/>
            <person name="Ghai R."/>
            <person name="Kavagutti S V."/>
        </authorList>
    </citation>
    <scope>NUCLEOTIDE SEQUENCE</scope>
</reference>